<organism evidence="1 2">
    <name type="scientific">Pararge aegeria aegeria</name>
    <dbReference type="NCBI Taxonomy" id="348720"/>
    <lineage>
        <taxon>Eukaryota</taxon>
        <taxon>Metazoa</taxon>
        <taxon>Ecdysozoa</taxon>
        <taxon>Arthropoda</taxon>
        <taxon>Hexapoda</taxon>
        <taxon>Insecta</taxon>
        <taxon>Pterygota</taxon>
        <taxon>Neoptera</taxon>
        <taxon>Endopterygota</taxon>
        <taxon>Lepidoptera</taxon>
        <taxon>Glossata</taxon>
        <taxon>Ditrysia</taxon>
        <taxon>Papilionoidea</taxon>
        <taxon>Nymphalidae</taxon>
        <taxon>Satyrinae</taxon>
        <taxon>Satyrini</taxon>
        <taxon>Parargina</taxon>
        <taxon>Pararge</taxon>
    </lineage>
</organism>
<keyword evidence="2" id="KW-1185">Reference proteome</keyword>
<evidence type="ECO:0000313" key="2">
    <source>
        <dbReference type="Proteomes" id="UP000838756"/>
    </source>
</evidence>
<sequence>MSLRLMGMIETMESLFFDTQLRGICNSWSNCLNVVLGLNRTYSLNWAHESALSQVFNPTKIPPTMTSQHFRSKPFKILSTFLNT</sequence>
<dbReference type="EMBL" id="CAKXAJ010025764">
    <property type="protein sequence ID" value="CAH2243730.1"/>
    <property type="molecule type" value="Genomic_DNA"/>
</dbReference>
<dbReference type="Proteomes" id="UP000838756">
    <property type="component" value="Unassembled WGS sequence"/>
</dbReference>
<evidence type="ECO:0000313" key="1">
    <source>
        <dbReference type="EMBL" id="CAH2243730.1"/>
    </source>
</evidence>
<accession>A0A8S4S0P2</accession>
<protein>
    <submittedName>
        <fullName evidence="1">Jg8789 protein</fullName>
    </submittedName>
</protein>
<comment type="caution">
    <text evidence="1">The sequence shown here is derived from an EMBL/GenBank/DDBJ whole genome shotgun (WGS) entry which is preliminary data.</text>
</comment>
<gene>
    <name evidence="1" type="primary">jg8789</name>
    <name evidence="1" type="ORF">PAEG_LOCUS19828</name>
</gene>
<proteinExistence type="predicted"/>
<reference evidence="1" key="1">
    <citation type="submission" date="2022-03" db="EMBL/GenBank/DDBJ databases">
        <authorList>
            <person name="Lindestad O."/>
        </authorList>
    </citation>
    <scope>NUCLEOTIDE SEQUENCE</scope>
</reference>
<dbReference type="AlphaFoldDB" id="A0A8S4S0P2"/>
<name>A0A8S4S0P2_9NEOP</name>